<feature type="active site" description="Proton acceptor" evidence="4">
    <location>
        <position position="232"/>
    </location>
</feature>
<dbReference type="SUPFAM" id="SSF46785">
    <property type="entry name" value="Winged helix' DNA-binding domain"/>
    <property type="match status" value="1"/>
</dbReference>
<evidence type="ECO:0000313" key="7">
    <source>
        <dbReference type="EMBL" id="KAJ4817597.1"/>
    </source>
</evidence>
<evidence type="ECO:0000256" key="4">
    <source>
        <dbReference type="PIRSR" id="PIRSR005739-1"/>
    </source>
</evidence>
<dbReference type="GO" id="GO:0032259">
    <property type="term" value="P:methylation"/>
    <property type="evidence" value="ECO:0007669"/>
    <property type="project" value="UniProtKB-KW"/>
</dbReference>
<dbReference type="PIRSF" id="PIRSF005739">
    <property type="entry name" value="O-mtase"/>
    <property type="match status" value="1"/>
</dbReference>
<dbReference type="Pfam" id="PF00891">
    <property type="entry name" value="Methyltransf_2"/>
    <property type="match status" value="1"/>
</dbReference>
<name>A0AAV8HIX4_9POAL</name>
<evidence type="ECO:0000259" key="6">
    <source>
        <dbReference type="Pfam" id="PF08100"/>
    </source>
</evidence>
<dbReference type="AlphaFoldDB" id="A0AAV8HIX4"/>
<dbReference type="InterPro" id="IPR012967">
    <property type="entry name" value="COMT_dimerisation"/>
</dbReference>
<keyword evidence="1" id="KW-0489">Methyltransferase</keyword>
<dbReference type="Gene3D" id="1.10.10.10">
    <property type="entry name" value="Winged helix-like DNA-binding domain superfamily/Winged helix DNA-binding domain"/>
    <property type="match status" value="1"/>
</dbReference>
<dbReference type="InterPro" id="IPR029063">
    <property type="entry name" value="SAM-dependent_MTases_sf"/>
</dbReference>
<dbReference type="Pfam" id="PF08100">
    <property type="entry name" value="Dimerisation"/>
    <property type="match status" value="1"/>
</dbReference>
<dbReference type="EMBL" id="JAMFTS010000001">
    <property type="protein sequence ID" value="KAJ4817597.1"/>
    <property type="molecule type" value="Genomic_DNA"/>
</dbReference>
<organism evidence="7 8">
    <name type="scientific">Rhynchospora pubera</name>
    <dbReference type="NCBI Taxonomy" id="906938"/>
    <lineage>
        <taxon>Eukaryota</taxon>
        <taxon>Viridiplantae</taxon>
        <taxon>Streptophyta</taxon>
        <taxon>Embryophyta</taxon>
        <taxon>Tracheophyta</taxon>
        <taxon>Spermatophyta</taxon>
        <taxon>Magnoliopsida</taxon>
        <taxon>Liliopsida</taxon>
        <taxon>Poales</taxon>
        <taxon>Cyperaceae</taxon>
        <taxon>Cyperoideae</taxon>
        <taxon>Rhynchosporeae</taxon>
        <taxon>Rhynchospora</taxon>
    </lineage>
</organism>
<dbReference type="GO" id="GO:0008171">
    <property type="term" value="F:O-methyltransferase activity"/>
    <property type="evidence" value="ECO:0007669"/>
    <property type="project" value="InterPro"/>
</dbReference>
<accession>A0AAV8HIX4</accession>
<dbReference type="InterPro" id="IPR036388">
    <property type="entry name" value="WH-like_DNA-bd_sf"/>
</dbReference>
<dbReference type="SUPFAM" id="SSF53335">
    <property type="entry name" value="S-adenosyl-L-methionine-dependent methyltransferases"/>
    <property type="match status" value="1"/>
</dbReference>
<evidence type="ECO:0000259" key="5">
    <source>
        <dbReference type="Pfam" id="PF00891"/>
    </source>
</evidence>
<dbReference type="InterPro" id="IPR016461">
    <property type="entry name" value="COMT-like"/>
</dbReference>
<protein>
    <submittedName>
        <fullName evidence="7">O-methyltransferase</fullName>
    </submittedName>
</protein>
<feature type="domain" description="O-methyltransferase dimerisation" evidence="6">
    <location>
        <begin position="1"/>
        <end position="76"/>
    </location>
</feature>
<dbReference type="PROSITE" id="PS51683">
    <property type="entry name" value="SAM_OMT_II"/>
    <property type="match status" value="1"/>
</dbReference>
<reference evidence="7" key="1">
    <citation type="submission" date="2022-08" db="EMBL/GenBank/DDBJ databases">
        <authorList>
            <person name="Marques A."/>
        </authorList>
    </citation>
    <scope>NUCLEOTIDE SEQUENCE</scope>
    <source>
        <strain evidence="7">RhyPub2mFocal</strain>
        <tissue evidence="7">Leaves</tissue>
    </source>
</reference>
<dbReference type="GO" id="GO:0046983">
    <property type="term" value="F:protein dimerization activity"/>
    <property type="evidence" value="ECO:0007669"/>
    <property type="project" value="InterPro"/>
</dbReference>
<dbReference type="Gene3D" id="3.40.50.150">
    <property type="entry name" value="Vaccinia Virus protein VP39"/>
    <property type="match status" value="1"/>
</dbReference>
<sequence>MSLRCALKLGIPDTIYNHGQPMTLSQLHSALSLPPSRKPQLYRLMRVLTHFGFVHAQDASSEAFYDLTPISRMLTSTKVESSNLLPFARFHLDDFMLKPYLYMGDWFMQEEKKLPFELAYGGNLWEVAPQYPEISKLFNDAMLSSSCLFTDVIVKNGSDIFKGINSVVDVGGGTGAIAKLIAENFPHVKCAVLDLPHVEDDFQNDGNVKFVPGDMFKYIPSADVVLLKWILHGWSDEDCIKILRRCKEAIPAKEDGGKVLILEAVVGSTSAKISMEPQLLFDVVMLAGSEGAEREEQEWSKIFTEAGFSSYKIIHTIGFMSIIEVYP</sequence>
<keyword evidence="8" id="KW-1185">Reference proteome</keyword>
<evidence type="ECO:0000256" key="3">
    <source>
        <dbReference type="ARBA" id="ARBA00022691"/>
    </source>
</evidence>
<dbReference type="CDD" id="cd02440">
    <property type="entry name" value="AdoMet_MTases"/>
    <property type="match status" value="1"/>
</dbReference>
<dbReference type="FunFam" id="3.40.50.150:FF:000057">
    <property type="entry name" value="O-methyltransferase ZRP4"/>
    <property type="match status" value="1"/>
</dbReference>
<evidence type="ECO:0000256" key="2">
    <source>
        <dbReference type="ARBA" id="ARBA00022679"/>
    </source>
</evidence>
<evidence type="ECO:0000313" key="8">
    <source>
        <dbReference type="Proteomes" id="UP001140206"/>
    </source>
</evidence>
<dbReference type="Proteomes" id="UP001140206">
    <property type="component" value="Chromosome 1"/>
</dbReference>
<keyword evidence="2" id="KW-0808">Transferase</keyword>
<gene>
    <name evidence="7" type="ORF">LUZ62_030163</name>
</gene>
<feature type="domain" description="O-methyltransferase C-terminal" evidence="5">
    <location>
        <begin position="100"/>
        <end position="309"/>
    </location>
</feature>
<dbReference type="GO" id="GO:0008757">
    <property type="term" value="F:S-adenosylmethionine-dependent methyltransferase activity"/>
    <property type="evidence" value="ECO:0007669"/>
    <property type="project" value="UniProtKB-ARBA"/>
</dbReference>
<comment type="caution">
    <text evidence="7">The sequence shown here is derived from an EMBL/GenBank/DDBJ whole genome shotgun (WGS) entry which is preliminary data.</text>
</comment>
<proteinExistence type="predicted"/>
<dbReference type="PANTHER" id="PTHR11746">
    <property type="entry name" value="O-METHYLTRANSFERASE"/>
    <property type="match status" value="1"/>
</dbReference>
<keyword evidence="3" id="KW-0949">S-adenosyl-L-methionine</keyword>
<dbReference type="InterPro" id="IPR001077">
    <property type="entry name" value="COMT_C"/>
</dbReference>
<evidence type="ECO:0000256" key="1">
    <source>
        <dbReference type="ARBA" id="ARBA00022603"/>
    </source>
</evidence>
<dbReference type="InterPro" id="IPR036390">
    <property type="entry name" value="WH_DNA-bd_sf"/>
</dbReference>